<dbReference type="GO" id="GO:0050661">
    <property type="term" value="F:NADP binding"/>
    <property type="evidence" value="ECO:0007669"/>
    <property type="project" value="TreeGrafter"/>
</dbReference>
<organism evidence="2">
    <name type="scientific">marine sediment metagenome</name>
    <dbReference type="NCBI Taxonomy" id="412755"/>
    <lineage>
        <taxon>unclassified sequences</taxon>
        <taxon>metagenomes</taxon>
        <taxon>ecological metagenomes</taxon>
    </lineage>
</organism>
<dbReference type="Gene3D" id="3.40.50.10860">
    <property type="entry name" value="Leucine Dehydrogenase, chain A, domain 1"/>
    <property type="match status" value="1"/>
</dbReference>
<dbReference type="InterPro" id="IPR022893">
    <property type="entry name" value="Shikimate_DH_fam"/>
</dbReference>
<dbReference type="GO" id="GO:0004764">
    <property type="term" value="F:shikimate 3-dehydrogenase (NADP+) activity"/>
    <property type="evidence" value="ECO:0007669"/>
    <property type="project" value="InterPro"/>
</dbReference>
<dbReference type="InterPro" id="IPR046346">
    <property type="entry name" value="Aminoacid_DH-like_N_sf"/>
</dbReference>
<dbReference type="GO" id="GO:0019632">
    <property type="term" value="P:shikimate metabolic process"/>
    <property type="evidence" value="ECO:0007669"/>
    <property type="project" value="TreeGrafter"/>
</dbReference>
<dbReference type="GO" id="GO:0009423">
    <property type="term" value="P:chorismate biosynthetic process"/>
    <property type="evidence" value="ECO:0007669"/>
    <property type="project" value="TreeGrafter"/>
</dbReference>
<protein>
    <recommendedName>
        <fullName evidence="1">Shikimate dehydrogenase substrate binding N-terminal domain-containing protein</fullName>
    </recommendedName>
</protein>
<proteinExistence type="predicted"/>
<dbReference type="Gene3D" id="3.40.50.720">
    <property type="entry name" value="NAD(P)-binding Rossmann-like Domain"/>
    <property type="match status" value="1"/>
</dbReference>
<dbReference type="PANTHER" id="PTHR21089">
    <property type="entry name" value="SHIKIMATE DEHYDROGENASE"/>
    <property type="match status" value="1"/>
</dbReference>
<sequence>MEKNRFGLVGRDIAYSFSKGYFKDKFSDLQLEGYSYENFDLQQIEDFADLIKSNTDIKGLNVTIPYKQEVLPYLDDVDAQAREIGAVNTIKFQGSRLIGYNTDAFGFQNSIEPFLKTHHTKALILGTGGASKAIAYVFKQLDIAVKFVSRKPDATQIGYADLNSSLVNDFTILVNCTPLGTYPKVDEKPDIPYGEISDKHLLFDLIYNPDKTAFLKEGDQRGATIANGNRMLQLQADRAWEIWKQ</sequence>
<dbReference type="InterPro" id="IPR036291">
    <property type="entry name" value="NAD(P)-bd_dom_sf"/>
</dbReference>
<dbReference type="Pfam" id="PF08501">
    <property type="entry name" value="Shikimate_dh_N"/>
    <property type="match status" value="1"/>
</dbReference>
<dbReference type="AlphaFoldDB" id="A0A0F9E1I7"/>
<evidence type="ECO:0000259" key="1">
    <source>
        <dbReference type="Pfam" id="PF08501"/>
    </source>
</evidence>
<dbReference type="EMBL" id="LAZR01039043">
    <property type="protein sequence ID" value="KKL17983.1"/>
    <property type="molecule type" value="Genomic_DNA"/>
</dbReference>
<comment type="caution">
    <text evidence="2">The sequence shown here is derived from an EMBL/GenBank/DDBJ whole genome shotgun (WGS) entry which is preliminary data.</text>
</comment>
<evidence type="ECO:0000313" key="2">
    <source>
        <dbReference type="EMBL" id="KKL17983.1"/>
    </source>
</evidence>
<feature type="domain" description="Shikimate dehydrogenase substrate binding N-terminal" evidence="1">
    <location>
        <begin position="8"/>
        <end position="90"/>
    </location>
</feature>
<dbReference type="InterPro" id="IPR013708">
    <property type="entry name" value="Shikimate_DH-bd_N"/>
</dbReference>
<dbReference type="GO" id="GO:0005829">
    <property type="term" value="C:cytosol"/>
    <property type="evidence" value="ECO:0007669"/>
    <property type="project" value="TreeGrafter"/>
</dbReference>
<reference evidence="2" key="1">
    <citation type="journal article" date="2015" name="Nature">
        <title>Complex archaea that bridge the gap between prokaryotes and eukaryotes.</title>
        <authorList>
            <person name="Spang A."/>
            <person name="Saw J.H."/>
            <person name="Jorgensen S.L."/>
            <person name="Zaremba-Niedzwiedzka K."/>
            <person name="Martijn J."/>
            <person name="Lind A.E."/>
            <person name="van Eijk R."/>
            <person name="Schleper C."/>
            <person name="Guy L."/>
            <person name="Ettema T.J."/>
        </authorList>
    </citation>
    <scope>NUCLEOTIDE SEQUENCE</scope>
</reference>
<accession>A0A0F9E1I7</accession>
<dbReference type="SUPFAM" id="SSF53223">
    <property type="entry name" value="Aminoacid dehydrogenase-like, N-terminal domain"/>
    <property type="match status" value="1"/>
</dbReference>
<dbReference type="CDD" id="cd01065">
    <property type="entry name" value="NAD_bind_Shikimate_DH"/>
    <property type="match status" value="1"/>
</dbReference>
<gene>
    <name evidence="2" type="ORF">LCGC14_2480070</name>
</gene>
<dbReference type="SUPFAM" id="SSF51735">
    <property type="entry name" value="NAD(P)-binding Rossmann-fold domains"/>
    <property type="match status" value="1"/>
</dbReference>
<name>A0A0F9E1I7_9ZZZZ</name>
<dbReference type="PANTHER" id="PTHR21089:SF1">
    <property type="entry name" value="BIFUNCTIONAL 3-DEHYDROQUINATE DEHYDRATASE_SHIKIMATE DEHYDROGENASE, CHLOROPLASTIC"/>
    <property type="match status" value="1"/>
</dbReference>